<feature type="compositionally biased region" description="Polar residues" evidence="2">
    <location>
        <begin position="1113"/>
        <end position="1129"/>
    </location>
</feature>
<accession>A0A9P1BJA7</accession>
<dbReference type="EMBL" id="CAMXCT030000136">
    <property type="protein sequence ID" value="CAL4761770.1"/>
    <property type="molecule type" value="Genomic_DNA"/>
</dbReference>
<evidence type="ECO:0000256" key="2">
    <source>
        <dbReference type="SAM" id="MobiDB-lite"/>
    </source>
</evidence>
<feature type="compositionally biased region" description="Acidic residues" evidence="2">
    <location>
        <begin position="1"/>
        <end position="10"/>
    </location>
</feature>
<feature type="compositionally biased region" description="Low complexity" evidence="2">
    <location>
        <begin position="248"/>
        <end position="262"/>
    </location>
</feature>
<feature type="region of interest" description="Disordered" evidence="2">
    <location>
        <begin position="1"/>
        <end position="45"/>
    </location>
</feature>
<gene>
    <name evidence="3" type="ORF">C1SCF055_LOCUS2857</name>
</gene>
<feature type="coiled-coil region" evidence="1">
    <location>
        <begin position="306"/>
        <end position="333"/>
    </location>
</feature>
<keyword evidence="5" id="KW-1185">Reference proteome</keyword>
<sequence>MEFDGGDGDGELAAAPGNGRKARGKAKAKSGGGGSRPGKGPCVACEEPRHANTKFCKNHKRAYDAMAYQAKKADQNGEDGALAAFNQSMQDDFSAKQALEIWTEKNPPDSRYTRKAFIDWADFRKTFGQRTEIIDRSKCKPMWEGEFIQWATTEKALPKSEAEQWWKKFYNNPRIERDNEGPKGRLQLWVPKGQSRLTDKARFSESTTTQGSKPLKDPKASDIEMLQDHVKRQQQSVVDPFFCGASGASGSAGSGSANSASATPQRPKSQPCDLAVTSESPAATPGKGPVPKRARIDVDRAGPKLLTSMKKDMETLKKNFKSAKDKAATAMTNLDKVDLELIRDDLALFGLLRSLDLRVHFLHRWEEGAPEQTVKEHSFAVKIQGRCAKETGENGENKLTEQSATLVRQSVADFGKMQKLNLDEILQENQARLPLKESEKFANMKLLDDKMQMALSLKSTQEFEALKAEWQGLSGSALSMFTSIGKIANDVSEHLNTKGREAQRQETRRLTQERQAALKAIRDQAKAAADEIKAKPKQVTQAPVFGIDVLAQGIDSVKILEVVEDKVGGPWTEPWVVMNWSPGLKCLADLSIKKSLDTFASQYKKLGDPSGRHQYSLQTGAVKDMVDDTLQLAMPSSWFDLAEHGIAGGDKFMAASWFYGYSPGMSFCGLQPNAAAQLRLHYSKGSVQVLLISLTSLCEKMLDEAARDSFTAAHKFVTNMTEETIAACREKGVKMWAHSLGPEELLFLPTGILSVESCAAACGEVCGIRKAFFPLEAESVKEYNTVLTQFQKDGRSIGQMQAILDGLKKATGHGQEINPSSAAFPLFKNRPPADRADWDFRFLWTLGVSGEACDLLPLARGEFELICYLWRGGIQYGMLNFTYYLWRSEFRTSHLTWQQPWGMPPPSNPKLGVDEMSSYYTSEEEEGQGGDGERPDAAPNPAPAAPAPMVPAAPTAPKAVPRLELEKPAETLETRKATSPTRTPSRNRPCSRRSRSRDQKRGRRSAHHPGQPVQLKPKPARGKDDAGHGSYVQCELCAKWLPSLTALAQHQRDSSYCMEKQNKGSAKSPCPGCGKPITNQAKTGLPVATKLELEEALPPPPAQGAGPEKEVVQQDSLASSFGNAGGSTQTEDRNAHLASLFLNLGHLMMKK</sequence>
<reference evidence="4" key="2">
    <citation type="submission" date="2024-04" db="EMBL/GenBank/DDBJ databases">
        <authorList>
            <person name="Chen Y."/>
            <person name="Shah S."/>
            <person name="Dougan E. K."/>
            <person name="Thang M."/>
            <person name="Chan C."/>
        </authorList>
    </citation>
    <scope>NUCLEOTIDE SEQUENCE [LARGE SCALE GENOMIC DNA]</scope>
</reference>
<feature type="region of interest" description="Disordered" evidence="2">
    <location>
        <begin position="197"/>
        <end position="219"/>
    </location>
</feature>
<protein>
    <submittedName>
        <fullName evidence="3">Uncharacterized protein</fullName>
    </submittedName>
</protein>
<dbReference type="EMBL" id="CAMXCT010000136">
    <property type="protein sequence ID" value="CAI3974458.1"/>
    <property type="molecule type" value="Genomic_DNA"/>
</dbReference>
<comment type="caution">
    <text evidence="3">The sequence shown here is derived from an EMBL/GenBank/DDBJ whole genome shotgun (WGS) entry which is preliminary data.</text>
</comment>
<feature type="region of interest" description="Disordered" evidence="2">
    <location>
        <begin position="1097"/>
        <end position="1132"/>
    </location>
</feature>
<keyword evidence="1" id="KW-0175">Coiled coil</keyword>
<evidence type="ECO:0000313" key="4">
    <source>
        <dbReference type="EMBL" id="CAL1127833.1"/>
    </source>
</evidence>
<name>A0A9P1BJA7_9DINO</name>
<feature type="compositionally biased region" description="Basic and acidic residues" evidence="2">
    <location>
        <begin position="961"/>
        <end position="976"/>
    </location>
</feature>
<evidence type="ECO:0000313" key="3">
    <source>
        <dbReference type="EMBL" id="CAI3974458.1"/>
    </source>
</evidence>
<evidence type="ECO:0000313" key="5">
    <source>
        <dbReference type="Proteomes" id="UP001152797"/>
    </source>
</evidence>
<feature type="compositionally biased region" description="Low complexity" evidence="2">
    <location>
        <begin position="978"/>
        <end position="988"/>
    </location>
</feature>
<feature type="compositionally biased region" description="Pro residues" evidence="2">
    <location>
        <begin position="938"/>
        <end position="951"/>
    </location>
</feature>
<feature type="region of interest" description="Disordered" evidence="2">
    <location>
        <begin position="919"/>
        <end position="1028"/>
    </location>
</feature>
<proteinExistence type="predicted"/>
<dbReference type="OrthoDB" id="426245at2759"/>
<dbReference type="EMBL" id="CAMXCT020000136">
    <property type="protein sequence ID" value="CAL1127833.1"/>
    <property type="molecule type" value="Genomic_DNA"/>
</dbReference>
<feature type="region of interest" description="Disordered" evidence="2">
    <location>
        <begin position="248"/>
        <end position="299"/>
    </location>
</feature>
<feature type="compositionally biased region" description="Basic residues" evidence="2">
    <location>
        <begin position="989"/>
        <end position="1007"/>
    </location>
</feature>
<dbReference type="Proteomes" id="UP001152797">
    <property type="component" value="Unassembled WGS sequence"/>
</dbReference>
<reference evidence="3" key="1">
    <citation type="submission" date="2022-10" db="EMBL/GenBank/DDBJ databases">
        <authorList>
            <person name="Chen Y."/>
            <person name="Dougan E. K."/>
            <person name="Chan C."/>
            <person name="Rhodes N."/>
            <person name="Thang M."/>
        </authorList>
    </citation>
    <scope>NUCLEOTIDE SEQUENCE</scope>
</reference>
<dbReference type="AlphaFoldDB" id="A0A9P1BJA7"/>
<organism evidence="3">
    <name type="scientific">Cladocopium goreaui</name>
    <dbReference type="NCBI Taxonomy" id="2562237"/>
    <lineage>
        <taxon>Eukaryota</taxon>
        <taxon>Sar</taxon>
        <taxon>Alveolata</taxon>
        <taxon>Dinophyceae</taxon>
        <taxon>Suessiales</taxon>
        <taxon>Symbiodiniaceae</taxon>
        <taxon>Cladocopium</taxon>
    </lineage>
</organism>
<evidence type="ECO:0000256" key="1">
    <source>
        <dbReference type="SAM" id="Coils"/>
    </source>
</evidence>